<dbReference type="EMBL" id="QWEC01000412">
    <property type="protein sequence ID" value="RII93245.1"/>
    <property type="molecule type" value="Genomic_DNA"/>
</dbReference>
<feature type="active site" description="Nucleophile" evidence="3">
    <location>
        <position position="277"/>
    </location>
</feature>
<feature type="binding site" evidence="4">
    <location>
        <begin position="96"/>
        <end position="97"/>
    </location>
    <ligand>
        <name>substrate</name>
    </ligand>
</feature>
<evidence type="ECO:0000313" key="5">
    <source>
        <dbReference type="EMBL" id="RII93245.1"/>
    </source>
</evidence>
<dbReference type="PANTHER" id="PTHR12737:SF9">
    <property type="entry name" value="DIMETHYLARGININASE"/>
    <property type="match status" value="1"/>
</dbReference>
<name>A0A399NGK3_9MICO</name>
<sequence>MFVLGVALASVLLGRRLWIRLVAAGDGEVQRERIALVRIPSSRLADGELTHLDRRPVDAELADQQWERYVLALEERGWSTREVPPADDHPDSVFVEDAVLVLGTTAVLLTSGADSRRGERTGVERALEDMDLSVTSIDLPATIDGGDVLEVGRTLYVGASSRTNAAGIQRLREIARPLGYAVVGVPVSRTLHLKSQVTALPDGTVIGYEPLVDAPRLFPSFLPVPEAEGVAVVALDDDTLLLSSAAPRTADLLRGLGYDVVAVDISEFEKLEGCVTCLSVRIG</sequence>
<dbReference type="GO" id="GO:0006525">
    <property type="term" value="P:arginine metabolic process"/>
    <property type="evidence" value="ECO:0007669"/>
    <property type="project" value="TreeGrafter"/>
</dbReference>
<evidence type="ECO:0000256" key="4">
    <source>
        <dbReference type="PIRSR" id="PIRSR633199-2"/>
    </source>
</evidence>
<proteinExistence type="inferred from homology"/>
<feature type="binding site" evidence="4">
    <location>
        <position position="162"/>
    </location>
    <ligand>
        <name>substrate</name>
    </ligand>
</feature>
<dbReference type="Gene3D" id="3.75.10.10">
    <property type="entry name" value="L-arginine/glycine Amidinotransferase, Chain A"/>
    <property type="match status" value="1"/>
</dbReference>
<feature type="binding site" evidence="4">
    <location>
        <position position="91"/>
    </location>
    <ligand>
        <name>substrate</name>
    </ligand>
</feature>
<accession>A0A399NGK3</accession>
<dbReference type="GO" id="GO:0045429">
    <property type="term" value="P:positive regulation of nitric oxide biosynthetic process"/>
    <property type="evidence" value="ECO:0007669"/>
    <property type="project" value="TreeGrafter"/>
</dbReference>
<dbReference type="SUPFAM" id="SSF55909">
    <property type="entry name" value="Pentein"/>
    <property type="match status" value="1"/>
</dbReference>
<gene>
    <name evidence="5" type="ORF">DZF96_15645</name>
</gene>
<feature type="binding site" evidence="4">
    <location>
        <position position="271"/>
    </location>
    <ligand>
        <name>substrate</name>
    </ligand>
</feature>
<evidence type="ECO:0000256" key="3">
    <source>
        <dbReference type="PIRSR" id="PIRSR633199-1"/>
    </source>
</evidence>
<reference evidence="5 6" key="1">
    <citation type="submission" date="2018-08" db="EMBL/GenBank/DDBJ databases">
        <title>Genome Sequence of Clavibacter michiganensis Subspecies type strains, and the Atypical Peach-Colored Strains Isolated from Tomato.</title>
        <authorList>
            <person name="Osdaghi E."/>
            <person name="Portier P."/>
            <person name="Briand M."/>
            <person name="Jacques M.-A."/>
        </authorList>
    </citation>
    <scope>NUCLEOTIDE SEQUENCE [LARGE SCALE GENOMIC DNA]</scope>
    <source>
        <strain evidence="5 6">CFBP 7493</strain>
    </source>
</reference>
<evidence type="ECO:0000256" key="2">
    <source>
        <dbReference type="ARBA" id="ARBA00022801"/>
    </source>
</evidence>
<protein>
    <submittedName>
        <fullName evidence="5">N(G),N(G)-dimethylarginine dimethylaminohydrolase</fullName>
    </submittedName>
</protein>
<evidence type="ECO:0000256" key="1">
    <source>
        <dbReference type="ARBA" id="ARBA00008532"/>
    </source>
</evidence>
<dbReference type="GO" id="GO:0016403">
    <property type="term" value="F:dimethylargininase activity"/>
    <property type="evidence" value="ECO:0007669"/>
    <property type="project" value="TreeGrafter"/>
</dbReference>
<feature type="active site" description="Proton donor" evidence="3">
    <location>
        <position position="192"/>
    </location>
</feature>
<feature type="binding site" evidence="4">
    <location>
        <position position="49"/>
    </location>
    <ligand>
        <name>substrate</name>
    </ligand>
</feature>
<organism evidence="5 6">
    <name type="scientific">Clavibacter michiganensis</name>
    <dbReference type="NCBI Taxonomy" id="28447"/>
    <lineage>
        <taxon>Bacteria</taxon>
        <taxon>Bacillati</taxon>
        <taxon>Actinomycetota</taxon>
        <taxon>Actinomycetes</taxon>
        <taxon>Micrococcales</taxon>
        <taxon>Microbacteriaceae</taxon>
        <taxon>Clavibacter</taxon>
    </lineage>
</organism>
<feature type="binding site" evidence="4">
    <location>
        <position position="116"/>
    </location>
    <ligand>
        <name>substrate</name>
    </ligand>
</feature>
<dbReference type="Proteomes" id="UP000266298">
    <property type="component" value="Unassembled WGS sequence"/>
</dbReference>
<keyword evidence="2 5" id="KW-0378">Hydrolase</keyword>
<dbReference type="PANTHER" id="PTHR12737">
    <property type="entry name" value="DIMETHYLARGININE DIMETHYLAMINOHYDROLASE"/>
    <property type="match status" value="1"/>
</dbReference>
<dbReference type="NCBIfam" id="NF045660">
    <property type="entry name" value="DiMthArgaseDdahStm"/>
    <property type="match status" value="1"/>
</dbReference>
<dbReference type="AlphaFoldDB" id="A0A399NGK3"/>
<dbReference type="GO" id="GO:0000052">
    <property type="term" value="P:citrulline metabolic process"/>
    <property type="evidence" value="ECO:0007669"/>
    <property type="project" value="TreeGrafter"/>
</dbReference>
<comment type="caution">
    <text evidence="5">The sequence shown here is derived from an EMBL/GenBank/DDBJ whole genome shotgun (WGS) entry which is preliminary data.</text>
</comment>
<evidence type="ECO:0000313" key="6">
    <source>
        <dbReference type="Proteomes" id="UP000266298"/>
    </source>
</evidence>
<comment type="similarity">
    <text evidence="1">Belongs to the DDAH family.</text>
</comment>
<dbReference type="GO" id="GO:0016597">
    <property type="term" value="F:amino acid binding"/>
    <property type="evidence" value="ECO:0007669"/>
    <property type="project" value="TreeGrafter"/>
</dbReference>
<dbReference type="InterPro" id="IPR033199">
    <property type="entry name" value="DDAH-like"/>
</dbReference>